<evidence type="ECO:0000313" key="1">
    <source>
        <dbReference type="EMBL" id="OXM52507.1"/>
    </source>
</evidence>
<proteinExistence type="predicted"/>
<sequence length="146" mass="16137">MGKTYSFEINRTSSASPAALFALEADGSRWSEWAKPIVFHSRWARKPGEDEVGAVRAVGLWPVYIHEETLEYEQDRKHVYGFAGLAPLKDYRAEVSFTPNASGGTDLRWTGQFTESVPGTGAATRAALRTVVSLLATRLVKHAERP</sequence>
<dbReference type="InterPro" id="IPR023393">
    <property type="entry name" value="START-like_dom_sf"/>
</dbReference>
<gene>
    <name evidence="1" type="ORF">CFP75_10040</name>
</gene>
<accession>A0A229S0P7</accession>
<evidence type="ECO:0000313" key="2">
    <source>
        <dbReference type="Proteomes" id="UP000215563"/>
    </source>
</evidence>
<dbReference type="CDD" id="cd07821">
    <property type="entry name" value="PYR_PYL_RCAR_like"/>
    <property type="match status" value="1"/>
</dbReference>
<dbReference type="AlphaFoldDB" id="A0A229S0P7"/>
<dbReference type="Proteomes" id="UP000215563">
    <property type="component" value="Unassembled WGS sequence"/>
</dbReference>
<dbReference type="Gene3D" id="3.30.530.20">
    <property type="match status" value="1"/>
</dbReference>
<dbReference type="RefSeq" id="WP_020633006.1">
    <property type="nucleotide sequence ID" value="NZ_KB913032.1"/>
</dbReference>
<dbReference type="InterPro" id="IPR019587">
    <property type="entry name" value="Polyketide_cyclase/dehydratase"/>
</dbReference>
<dbReference type="Pfam" id="PF10604">
    <property type="entry name" value="Polyketide_cyc2"/>
    <property type="match status" value="1"/>
</dbReference>
<comment type="caution">
    <text evidence="1">The sequence shown here is derived from an EMBL/GenBank/DDBJ whole genome shotgun (WGS) entry which is preliminary data.</text>
</comment>
<reference evidence="1 2" key="1">
    <citation type="submission" date="2017-07" db="EMBL/GenBank/DDBJ databases">
        <title>Amycolatopsis alba DSM 44262 Genome sequencing and assembly.</title>
        <authorList>
            <person name="Kaur N."/>
            <person name="Mayilraj S."/>
        </authorList>
    </citation>
    <scope>NUCLEOTIDE SEQUENCE [LARGE SCALE GENOMIC DNA]</scope>
    <source>
        <strain evidence="1 2">DSM 44262</strain>
    </source>
</reference>
<dbReference type="SUPFAM" id="SSF55961">
    <property type="entry name" value="Bet v1-like"/>
    <property type="match status" value="1"/>
</dbReference>
<organism evidence="1 2">
    <name type="scientific">Amycolatopsis alba DSM 44262</name>
    <dbReference type="NCBI Taxonomy" id="1125972"/>
    <lineage>
        <taxon>Bacteria</taxon>
        <taxon>Bacillati</taxon>
        <taxon>Actinomycetota</taxon>
        <taxon>Actinomycetes</taxon>
        <taxon>Pseudonocardiales</taxon>
        <taxon>Pseudonocardiaceae</taxon>
        <taxon>Amycolatopsis</taxon>
    </lineage>
</organism>
<protein>
    <submittedName>
        <fullName evidence="1">SRPBCC family protein</fullName>
    </submittedName>
</protein>
<name>A0A229S0P7_AMYAL</name>
<dbReference type="OrthoDB" id="3213687at2"/>
<keyword evidence="2" id="KW-1185">Reference proteome</keyword>
<dbReference type="EMBL" id="NMQU01000026">
    <property type="protein sequence ID" value="OXM52507.1"/>
    <property type="molecule type" value="Genomic_DNA"/>
</dbReference>